<evidence type="ECO:0000256" key="2">
    <source>
        <dbReference type="ARBA" id="ARBA00022448"/>
    </source>
</evidence>
<dbReference type="Pfam" id="PF02574">
    <property type="entry name" value="S-methyl_trans"/>
    <property type="match status" value="1"/>
</dbReference>
<proteinExistence type="predicted"/>
<dbReference type="InterPro" id="IPR036589">
    <property type="entry name" value="HCY_dom_sf"/>
</dbReference>
<keyword evidence="7 9" id="KW-0472">Membrane</keyword>
<feature type="transmembrane region" description="Helical" evidence="9">
    <location>
        <begin position="148"/>
        <end position="173"/>
    </location>
</feature>
<dbReference type="AlphaFoldDB" id="A0A2X1KGZ2"/>
<feature type="transmembrane region" description="Helical" evidence="9">
    <location>
        <begin position="123"/>
        <end position="142"/>
    </location>
</feature>
<keyword evidence="3 11" id="KW-0489">Methyltransferase</keyword>
<dbReference type="GO" id="GO:0005886">
    <property type="term" value="C:plasma membrane"/>
    <property type="evidence" value="ECO:0007669"/>
    <property type="project" value="UniProtKB-SubCell"/>
</dbReference>
<evidence type="ECO:0000256" key="4">
    <source>
        <dbReference type="ARBA" id="ARBA00022679"/>
    </source>
</evidence>
<dbReference type="PROSITE" id="PS50970">
    <property type="entry name" value="HCY"/>
    <property type="match status" value="1"/>
</dbReference>
<name>A0A2X1KGZ2_ECOLX</name>
<dbReference type="Gene3D" id="3.20.20.330">
    <property type="entry name" value="Homocysteine-binding-like domain"/>
    <property type="match status" value="1"/>
</dbReference>
<dbReference type="PANTHER" id="PTHR43495:SF5">
    <property type="entry name" value="GAMMA-AMINOBUTYRIC ACID PERMEASE"/>
    <property type="match status" value="1"/>
</dbReference>
<dbReference type="GO" id="GO:0032259">
    <property type="term" value="P:methylation"/>
    <property type="evidence" value="ECO:0007669"/>
    <property type="project" value="UniProtKB-KW"/>
</dbReference>
<dbReference type="PANTHER" id="PTHR43495">
    <property type="entry name" value="GABA PERMEASE"/>
    <property type="match status" value="1"/>
</dbReference>
<dbReference type="InterPro" id="IPR003726">
    <property type="entry name" value="HCY_dom"/>
</dbReference>
<keyword evidence="6 9" id="KW-1133">Transmembrane helix</keyword>
<dbReference type="EMBL" id="UARS01000018">
    <property type="protein sequence ID" value="SPW57869.1"/>
    <property type="molecule type" value="Genomic_DNA"/>
</dbReference>
<feature type="transmembrane region" description="Helical" evidence="9">
    <location>
        <begin position="193"/>
        <end position="214"/>
    </location>
</feature>
<protein>
    <submittedName>
        <fullName evidence="11">Amino acid permease</fullName>
        <ecNumber evidence="11">2.1.1.10</ecNumber>
    </submittedName>
</protein>
<dbReference type="Gene3D" id="1.20.1740.10">
    <property type="entry name" value="Amino acid/polyamine transporter I"/>
    <property type="match status" value="1"/>
</dbReference>
<evidence type="ECO:0000313" key="11">
    <source>
        <dbReference type="EMBL" id="SPW57869.1"/>
    </source>
</evidence>
<evidence type="ECO:0000256" key="6">
    <source>
        <dbReference type="ARBA" id="ARBA00022989"/>
    </source>
</evidence>
<evidence type="ECO:0000256" key="5">
    <source>
        <dbReference type="ARBA" id="ARBA00022692"/>
    </source>
</evidence>
<accession>A0A2X1KGZ2</accession>
<evidence type="ECO:0000256" key="9">
    <source>
        <dbReference type="SAM" id="Phobius"/>
    </source>
</evidence>
<keyword evidence="4 11" id="KW-0808">Transferase</keyword>
<sequence length="349" mass="37660">MLFSGTELIGIAAGETENPRKVIPVAIRTTIARLIIFFIGTVFVLAALIPMQQAGVEKSPFVLVFEKVGIPYAADIFNFVILTAILSAANSGLYASGRMLWSLSNERTLPACFARVTKNGVPLTALSVSMLGGVLALFSSVVAPDTVFVALSAISGFAVVAVWLSICASHFVFRRRHLQQGKALSELHYRAPWYPLVPVLGFVLCLVACVGLAFDPAQRIALWCGYRLLRCAMVLISLLNPETQNRSQNMSQNNPLRALLDKQDILLLDGAMATELEARGCNLADSLWSAKVLVENPEFIREVHLDYYRAGAQCAITASYQATPAGFAARGLDEAQSKALIGKKRGAGA</sequence>
<evidence type="ECO:0000256" key="7">
    <source>
        <dbReference type="ARBA" id="ARBA00023136"/>
    </source>
</evidence>
<feature type="transmembrane region" description="Helical" evidence="9">
    <location>
        <begin position="69"/>
        <end position="89"/>
    </location>
</feature>
<dbReference type="SUPFAM" id="SSF82282">
    <property type="entry name" value="Homocysteine S-methyltransferase"/>
    <property type="match status" value="1"/>
</dbReference>
<dbReference type="EC" id="2.1.1.10" evidence="11"/>
<evidence type="ECO:0000259" key="10">
    <source>
        <dbReference type="PROSITE" id="PS50970"/>
    </source>
</evidence>
<evidence type="ECO:0000256" key="1">
    <source>
        <dbReference type="ARBA" id="ARBA00004651"/>
    </source>
</evidence>
<evidence type="ECO:0000313" key="12">
    <source>
        <dbReference type="Proteomes" id="UP000250561"/>
    </source>
</evidence>
<dbReference type="InterPro" id="IPR004841">
    <property type="entry name" value="AA-permease/SLC12A_dom"/>
</dbReference>
<feature type="domain" description="Hcy-binding" evidence="10">
    <location>
        <begin position="254"/>
        <end position="349"/>
    </location>
</feature>
<organism evidence="11 12">
    <name type="scientific">Escherichia coli</name>
    <dbReference type="NCBI Taxonomy" id="562"/>
    <lineage>
        <taxon>Bacteria</taxon>
        <taxon>Pseudomonadati</taxon>
        <taxon>Pseudomonadota</taxon>
        <taxon>Gammaproteobacteria</taxon>
        <taxon>Enterobacterales</taxon>
        <taxon>Enterobacteriaceae</taxon>
        <taxon>Escherichia</taxon>
    </lineage>
</organism>
<reference evidence="11 12" key="1">
    <citation type="submission" date="2018-06" db="EMBL/GenBank/DDBJ databases">
        <authorList>
            <consortium name="Pathogen Informatics"/>
            <person name="Doyle S."/>
        </authorList>
    </citation>
    <scope>NUCLEOTIDE SEQUENCE [LARGE SCALE GENOMIC DNA]</scope>
    <source>
        <strain evidence="11 12">NCTC11126</strain>
    </source>
</reference>
<dbReference type="Pfam" id="PF00324">
    <property type="entry name" value="AA_permease"/>
    <property type="match status" value="1"/>
</dbReference>
<keyword evidence="2" id="KW-0813">Transport</keyword>
<feature type="transmembrane region" description="Helical" evidence="9">
    <location>
        <begin position="30"/>
        <end position="49"/>
    </location>
</feature>
<comment type="subcellular location">
    <subcellularLocation>
        <location evidence="1">Cell membrane</location>
        <topology evidence="1">Multi-pass membrane protein</topology>
    </subcellularLocation>
</comment>
<keyword evidence="5 9" id="KW-0812">Transmembrane</keyword>
<evidence type="ECO:0000256" key="3">
    <source>
        <dbReference type="ARBA" id="ARBA00022603"/>
    </source>
</evidence>
<gene>
    <name evidence="11" type="primary">mmuM_3</name>
    <name evidence="11" type="ORF">NCTC11126_05759</name>
</gene>
<dbReference type="GO" id="GO:0055085">
    <property type="term" value="P:transmembrane transport"/>
    <property type="evidence" value="ECO:0007669"/>
    <property type="project" value="InterPro"/>
</dbReference>
<dbReference type="GO" id="GO:0008168">
    <property type="term" value="F:methyltransferase activity"/>
    <property type="evidence" value="ECO:0007669"/>
    <property type="project" value="UniProtKB-KW"/>
</dbReference>
<evidence type="ECO:0000256" key="8">
    <source>
        <dbReference type="PROSITE-ProRule" id="PRU00333"/>
    </source>
</evidence>
<dbReference type="Proteomes" id="UP000250561">
    <property type="component" value="Unassembled WGS sequence"/>
</dbReference>
<comment type="caution">
    <text evidence="8">Lacks conserved residue(s) required for the propagation of feature annotation.</text>
</comment>